<comment type="pathway">
    <text evidence="1">Cofactor biosynthesis; thiamine diphosphate biosynthesis.</text>
</comment>
<dbReference type="Proteomes" id="UP000188937">
    <property type="component" value="Chromosome"/>
</dbReference>
<dbReference type="SUPFAM" id="SSF51391">
    <property type="entry name" value="Thiamin phosphate synthase"/>
    <property type="match status" value="1"/>
</dbReference>
<accession>A0A1U9KG99</accession>
<dbReference type="GO" id="GO:0009228">
    <property type="term" value="P:thiamine biosynthetic process"/>
    <property type="evidence" value="ECO:0007669"/>
    <property type="project" value="UniProtKB-KW"/>
</dbReference>
<dbReference type="InterPro" id="IPR036206">
    <property type="entry name" value="ThiamineP_synth_sf"/>
</dbReference>
<dbReference type="STRING" id="435.A0U92_08630"/>
<evidence type="ECO:0000259" key="3">
    <source>
        <dbReference type="Pfam" id="PF02581"/>
    </source>
</evidence>
<dbReference type="InterPro" id="IPR022998">
    <property type="entry name" value="ThiamineP_synth_TenI"/>
</dbReference>
<feature type="domain" description="Thiamine phosphate synthase/TenI" evidence="3">
    <location>
        <begin position="18"/>
        <end position="165"/>
    </location>
</feature>
<proteinExistence type="predicted"/>
<reference evidence="4 5" key="1">
    <citation type="submission" date="2016-03" db="EMBL/GenBank/DDBJ databases">
        <title>Acetic acid bacteria sequencing.</title>
        <authorList>
            <person name="Brandt J."/>
            <person name="Jakob F."/>
            <person name="Vogel R.F."/>
        </authorList>
    </citation>
    <scope>NUCLEOTIDE SEQUENCE [LARGE SCALE GENOMIC DNA]</scope>
    <source>
        <strain evidence="4 5">TMW2.1153</strain>
    </source>
</reference>
<keyword evidence="2" id="KW-0784">Thiamine biosynthesis</keyword>
<dbReference type="Pfam" id="PF02581">
    <property type="entry name" value="TMP-TENI"/>
    <property type="match status" value="1"/>
</dbReference>
<organism evidence="4 5">
    <name type="scientific">Acetobacter aceti</name>
    <dbReference type="NCBI Taxonomy" id="435"/>
    <lineage>
        <taxon>Bacteria</taxon>
        <taxon>Pseudomonadati</taxon>
        <taxon>Pseudomonadota</taxon>
        <taxon>Alphaproteobacteria</taxon>
        <taxon>Acetobacterales</taxon>
        <taxon>Acetobacteraceae</taxon>
        <taxon>Acetobacter</taxon>
        <taxon>Acetobacter subgen. Acetobacter</taxon>
    </lineage>
</organism>
<dbReference type="RefSeq" id="WP_077812877.1">
    <property type="nucleotide sequence ID" value="NZ_CP014692.1"/>
</dbReference>
<dbReference type="EMBL" id="CP014692">
    <property type="protein sequence ID" value="AQS84832.1"/>
    <property type="molecule type" value="Genomic_DNA"/>
</dbReference>
<dbReference type="PANTHER" id="PTHR20857">
    <property type="entry name" value="THIAMINE-PHOSPHATE PYROPHOSPHORYLASE"/>
    <property type="match status" value="1"/>
</dbReference>
<dbReference type="PANTHER" id="PTHR20857:SF23">
    <property type="entry name" value="THIAMINE BIOSYNTHETIC BIFUNCTIONAL ENZYME"/>
    <property type="match status" value="1"/>
</dbReference>
<name>A0A1U9KG99_ACEAC</name>
<gene>
    <name evidence="4" type="ORF">A0U92_08630</name>
</gene>
<evidence type="ECO:0000256" key="2">
    <source>
        <dbReference type="ARBA" id="ARBA00022977"/>
    </source>
</evidence>
<dbReference type="CDD" id="cd00564">
    <property type="entry name" value="TMP_TenI"/>
    <property type="match status" value="1"/>
</dbReference>
<keyword evidence="5" id="KW-1185">Reference proteome</keyword>
<dbReference type="OrthoDB" id="7159061at2"/>
<evidence type="ECO:0000313" key="4">
    <source>
        <dbReference type="EMBL" id="AQS84832.1"/>
    </source>
</evidence>
<dbReference type="InterPro" id="IPR013785">
    <property type="entry name" value="Aldolase_TIM"/>
</dbReference>
<evidence type="ECO:0000256" key="1">
    <source>
        <dbReference type="ARBA" id="ARBA00004948"/>
    </source>
</evidence>
<dbReference type="GO" id="GO:0004789">
    <property type="term" value="F:thiamine-phosphate diphosphorylase activity"/>
    <property type="evidence" value="ECO:0007669"/>
    <property type="project" value="TreeGrafter"/>
</dbReference>
<protein>
    <submittedName>
        <fullName evidence="4">Thiamine-phosphate pyrophosphorylase</fullName>
    </submittedName>
</protein>
<dbReference type="KEGG" id="aace:A0U92_08630"/>
<dbReference type="GO" id="GO:0005737">
    <property type="term" value="C:cytoplasm"/>
    <property type="evidence" value="ECO:0007669"/>
    <property type="project" value="TreeGrafter"/>
</dbReference>
<dbReference type="AlphaFoldDB" id="A0A1U9KG99"/>
<evidence type="ECO:0000313" key="5">
    <source>
        <dbReference type="Proteomes" id="UP000188937"/>
    </source>
</evidence>
<dbReference type="Gene3D" id="3.20.20.70">
    <property type="entry name" value="Aldolase class I"/>
    <property type="match status" value="1"/>
</dbReference>
<sequence length="223" mass="24029">MSSKQPETGQRPEPCEGYLVTPPLLQASSFADRLDRALAMLPIAAVRLRLAPSDPDSMKRTIHDIRLVVDQHDAALILDGLPELVRETGCDGAHVEAEDIAAARKILGNDFQLGASCGLSRDLAMLAGEKGADYVAFGPFGAEPEADGLALLNWWREVMELPVVAEYRPASDATDLVHTAMLQTLAATADFLALGITAEGEAFDALWQTPEKFLPLFTESVES</sequence>